<dbReference type="EMBL" id="JAASAI010000014">
    <property type="protein sequence ID" value="NIL23523.1"/>
    <property type="molecule type" value="Genomic_DNA"/>
</dbReference>
<accession>A0AA44CMP2</accession>
<organism evidence="3 4">
    <name type="scientific">Yersinia mollaretii</name>
    <dbReference type="NCBI Taxonomy" id="33060"/>
    <lineage>
        <taxon>Bacteria</taxon>
        <taxon>Pseudomonadati</taxon>
        <taxon>Pseudomonadota</taxon>
        <taxon>Gammaproteobacteria</taxon>
        <taxon>Enterobacterales</taxon>
        <taxon>Yersiniaceae</taxon>
        <taxon>Yersinia</taxon>
    </lineage>
</organism>
<feature type="transmembrane region" description="Helical" evidence="2">
    <location>
        <begin position="24"/>
        <end position="50"/>
    </location>
</feature>
<dbReference type="AlphaFoldDB" id="A0AA44CMP2"/>
<dbReference type="Proteomes" id="UP000712947">
    <property type="component" value="Unassembled WGS sequence"/>
</dbReference>
<name>A0AA44CMP2_YERMO</name>
<feature type="coiled-coil region" evidence="1">
    <location>
        <begin position="125"/>
        <end position="187"/>
    </location>
</feature>
<evidence type="ECO:0000256" key="2">
    <source>
        <dbReference type="SAM" id="Phobius"/>
    </source>
</evidence>
<evidence type="ECO:0000256" key="1">
    <source>
        <dbReference type="SAM" id="Coils"/>
    </source>
</evidence>
<protein>
    <submittedName>
        <fullName evidence="3">Uncharacterized protein</fullName>
    </submittedName>
</protein>
<gene>
    <name evidence="3" type="ORF">HB991_13515</name>
</gene>
<keyword evidence="1" id="KW-0175">Coiled coil</keyword>
<keyword evidence="2" id="KW-1133">Transmembrane helix</keyword>
<comment type="caution">
    <text evidence="3">The sequence shown here is derived from an EMBL/GenBank/DDBJ whole genome shotgun (WGS) entry which is preliminary data.</text>
</comment>
<evidence type="ECO:0000313" key="3">
    <source>
        <dbReference type="EMBL" id="NIL23523.1"/>
    </source>
</evidence>
<keyword evidence="2" id="KW-0472">Membrane</keyword>
<reference evidence="3" key="1">
    <citation type="submission" date="2020-03" db="EMBL/GenBank/DDBJ databases">
        <authorList>
            <person name="Kislichkina A."/>
            <person name="Dentovskaya S."/>
            <person name="Shaikhutdinov R."/>
            <person name="Ivanov S."/>
            <person name="Sizova A."/>
            <person name="Solomentsev V."/>
            <person name="Bogun A."/>
        </authorList>
    </citation>
    <scope>NUCLEOTIDE SEQUENCE</scope>
    <source>
        <strain evidence="3">SCPM-O-B-7610</strain>
    </source>
</reference>
<evidence type="ECO:0000313" key="4">
    <source>
        <dbReference type="Proteomes" id="UP000712947"/>
    </source>
</evidence>
<keyword evidence="2" id="KW-0812">Transmembrane</keyword>
<feature type="transmembrane region" description="Helical" evidence="2">
    <location>
        <begin position="62"/>
        <end position="84"/>
    </location>
</feature>
<sequence>MLDFFKELFAAMRATAVERIKNPIIGALCFSWIIFNWDNILVMLFSAATIEDKIVMIKDNATMYTAIILPIISTVLITIFLPIISAKVISIQNKPTMASMQGYADRNDATLNRKIISEQIRARANIAYEREITGGQEEIQKMREDIELSKEKTGEITKEKDELIAEKTILITENKKLKNDLRNAVNETNRYVRIMSGNDSETEIDIKNGSGATSNYLRQLALTKLAPNTGIITRSIHAKDDKDDKQ</sequence>
<dbReference type="RefSeq" id="WP_167311744.1">
    <property type="nucleotide sequence ID" value="NZ_CAWPGR010000006.1"/>
</dbReference>
<proteinExistence type="predicted"/>